<comment type="subcellular location">
    <subcellularLocation>
        <location evidence="1">Secreted</location>
    </subcellularLocation>
</comment>
<dbReference type="GO" id="GO:0005576">
    <property type="term" value="C:extracellular region"/>
    <property type="evidence" value="ECO:0007669"/>
    <property type="project" value="UniProtKB-SubCell"/>
</dbReference>
<dbReference type="InterPro" id="IPR001073">
    <property type="entry name" value="C1q_dom"/>
</dbReference>
<dbReference type="KEGG" id="ovr:110131356"/>
<evidence type="ECO:0000313" key="8">
    <source>
        <dbReference type="RefSeq" id="XP_020739580.2"/>
    </source>
</evidence>
<keyword evidence="3" id="KW-0176">Collagen</keyword>
<feature type="compositionally biased region" description="Pro residues" evidence="4">
    <location>
        <begin position="49"/>
        <end position="60"/>
    </location>
</feature>
<feature type="region of interest" description="Disordered" evidence="4">
    <location>
        <begin position="43"/>
        <end position="82"/>
    </location>
</feature>
<feature type="signal peptide" evidence="5">
    <location>
        <begin position="1"/>
        <end position="41"/>
    </location>
</feature>
<proteinExistence type="predicted"/>
<dbReference type="PANTHER" id="PTHR15427:SF35">
    <property type="entry name" value="PROTEIN HP-25 HOMOLOG 1"/>
    <property type="match status" value="1"/>
</dbReference>
<evidence type="ECO:0000256" key="5">
    <source>
        <dbReference type="SAM" id="SignalP"/>
    </source>
</evidence>
<dbReference type="SMART" id="SM00110">
    <property type="entry name" value="C1Q"/>
    <property type="match status" value="1"/>
</dbReference>
<protein>
    <submittedName>
        <fullName evidence="8">LOW QUALITY PROTEIN: protein HP-25 homolog 1-like</fullName>
    </submittedName>
</protein>
<organism evidence="7 8">
    <name type="scientific">Odocoileus virginianus</name>
    <name type="common">White-tailed deer</name>
    <dbReference type="NCBI Taxonomy" id="9874"/>
    <lineage>
        <taxon>Eukaryota</taxon>
        <taxon>Metazoa</taxon>
        <taxon>Chordata</taxon>
        <taxon>Craniata</taxon>
        <taxon>Vertebrata</taxon>
        <taxon>Euteleostomi</taxon>
        <taxon>Mammalia</taxon>
        <taxon>Eutheria</taxon>
        <taxon>Laurasiatheria</taxon>
        <taxon>Artiodactyla</taxon>
        <taxon>Ruminantia</taxon>
        <taxon>Pecora</taxon>
        <taxon>Cervidae</taxon>
        <taxon>Odocoileinae</taxon>
        <taxon>Odocoileus</taxon>
    </lineage>
</organism>
<dbReference type="OrthoDB" id="8044756at2759"/>
<reference evidence="7" key="1">
    <citation type="journal article" date="2022" name="J. Hered.">
        <title>A De Novo Chromosome-Level Genome Assembly of the White-Tailed Deer, Odocoileus Virginianus.</title>
        <authorList>
            <person name="London E.W."/>
            <person name="Roca A.L."/>
            <person name="Novakofski J.E."/>
            <person name="Mateus-Pinilla N.E."/>
        </authorList>
    </citation>
    <scope>NUCLEOTIDE SEQUENCE [LARGE SCALE GENOMIC DNA]</scope>
</reference>
<sequence length="222" mass="23790">MVNERASMPRGRGRARSMNIAGFWILAQLVLLLVANVKSSADSELCEPRGPPGPPGPIGSPGPRGFAGPIGMPRGPGPRGRPGLPGLVEKCPLLPQSAFSIKRSGPFPGPSQPIVFQEVLYKHQGHFNPATGVFTCSIPGVYQFGFDIELFQSAVKVGLMLNGTQIRDKQAEAGDSHEQASGSSILELEKGDRVWLESKLDKEESEKGNTHTVFYGFLLNGN</sequence>
<evidence type="ECO:0000259" key="6">
    <source>
        <dbReference type="PROSITE" id="PS50871"/>
    </source>
</evidence>
<evidence type="ECO:0000256" key="4">
    <source>
        <dbReference type="SAM" id="MobiDB-lite"/>
    </source>
</evidence>
<dbReference type="Gene3D" id="2.60.120.40">
    <property type="match status" value="1"/>
</dbReference>
<keyword evidence="2" id="KW-0964">Secreted</keyword>
<dbReference type="InterPro" id="IPR050392">
    <property type="entry name" value="Collagen/C1q_domain"/>
</dbReference>
<dbReference type="PANTHER" id="PTHR15427">
    <property type="entry name" value="EMILIN ELASTIN MICROFIBRIL INTERFACE-LOCATED PROTEIN ELASTIN MICROFIBRIL INTERFACER"/>
    <property type="match status" value="1"/>
</dbReference>
<evidence type="ECO:0000256" key="1">
    <source>
        <dbReference type="ARBA" id="ARBA00004613"/>
    </source>
</evidence>
<dbReference type="RefSeq" id="XP_020739580.2">
    <property type="nucleotide sequence ID" value="XM_020883921.2"/>
</dbReference>
<dbReference type="SUPFAM" id="SSF49842">
    <property type="entry name" value="TNF-like"/>
    <property type="match status" value="1"/>
</dbReference>
<keyword evidence="5" id="KW-0732">Signal</keyword>
<gene>
    <name evidence="8" type="primary">LOC110131356</name>
</gene>
<evidence type="ECO:0000256" key="3">
    <source>
        <dbReference type="ARBA" id="ARBA00023119"/>
    </source>
</evidence>
<dbReference type="FunCoup" id="A0A6J0WSN0">
    <property type="interactions" value="1"/>
</dbReference>
<dbReference type="Proteomes" id="UP001652640">
    <property type="component" value="Chromosome 23"/>
</dbReference>
<dbReference type="PRINTS" id="PR00007">
    <property type="entry name" value="COMPLEMNTC1Q"/>
</dbReference>
<feature type="compositionally biased region" description="Low complexity" evidence="4">
    <location>
        <begin position="61"/>
        <end position="73"/>
    </location>
</feature>
<dbReference type="AlphaFoldDB" id="A0A6J0WSN0"/>
<evidence type="ECO:0000256" key="2">
    <source>
        <dbReference type="ARBA" id="ARBA00022525"/>
    </source>
</evidence>
<dbReference type="InParanoid" id="A0A6J0WSN0"/>
<dbReference type="Pfam" id="PF00386">
    <property type="entry name" value="C1q"/>
    <property type="match status" value="1"/>
</dbReference>
<dbReference type="InterPro" id="IPR008983">
    <property type="entry name" value="Tumour_necrosis_fac-like_dom"/>
</dbReference>
<dbReference type="PROSITE" id="PS50871">
    <property type="entry name" value="C1Q"/>
    <property type="match status" value="1"/>
</dbReference>
<evidence type="ECO:0000313" key="7">
    <source>
        <dbReference type="Proteomes" id="UP001652640"/>
    </source>
</evidence>
<dbReference type="GeneID" id="110131356"/>
<keyword evidence="7" id="KW-1185">Reference proteome</keyword>
<name>A0A6J0WSN0_ODOVR</name>
<reference evidence="8" key="2">
    <citation type="submission" date="2025-08" db="UniProtKB">
        <authorList>
            <consortium name="RefSeq"/>
        </authorList>
    </citation>
    <scope>IDENTIFICATION</scope>
    <source>
        <tissue evidence="8">Tongue muscle</tissue>
    </source>
</reference>
<dbReference type="GO" id="GO:0005581">
    <property type="term" value="C:collagen trimer"/>
    <property type="evidence" value="ECO:0007669"/>
    <property type="project" value="UniProtKB-KW"/>
</dbReference>
<accession>A0A6J0WSN0</accession>
<feature type="domain" description="C1q" evidence="6">
    <location>
        <begin position="92"/>
        <end position="222"/>
    </location>
</feature>
<feature type="chain" id="PRO_5045703370" evidence="5">
    <location>
        <begin position="42"/>
        <end position="222"/>
    </location>
</feature>